<dbReference type="PANTHER" id="PTHR13563">
    <property type="entry name" value="TRNA (GUANINE-9-) METHYLTRANSFERASE"/>
    <property type="match status" value="1"/>
</dbReference>
<dbReference type="RefSeq" id="XP_001227542.1">
    <property type="nucleotide sequence ID" value="XM_001227541.1"/>
</dbReference>
<evidence type="ECO:0000256" key="3">
    <source>
        <dbReference type="ARBA" id="ARBA00022603"/>
    </source>
</evidence>
<dbReference type="VEuPathDB" id="FungiDB:CHGG_09615"/>
<dbReference type="AlphaFoldDB" id="Q2GQY9"/>
<keyword evidence="3" id="KW-0489">Methyltransferase</keyword>
<evidence type="ECO:0000256" key="9">
    <source>
        <dbReference type="SAM" id="MobiDB-lite"/>
    </source>
</evidence>
<dbReference type="EC" id="2.1.1.221" evidence="1"/>
<evidence type="ECO:0000256" key="6">
    <source>
        <dbReference type="ARBA" id="ARBA00031792"/>
    </source>
</evidence>
<dbReference type="STRING" id="306901.Q2GQY9"/>
<protein>
    <recommendedName>
        <fullName evidence="2">tRNA (guanine(9)-N1)-methyltransferase</fullName>
        <ecNumber evidence="1">2.1.1.221</ecNumber>
    </recommendedName>
    <alternativeName>
        <fullName evidence="7">tRNA methyltransferase 10</fullName>
    </alternativeName>
    <alternativeName>
        <fullName evidence="6">tRNA(m1G9)-methyltransferase</fullName>
    </alternativeName>
</protein>
<keyword evidence="4" id="KW-0808">Transferase</keyword>
<evidence type="ECO:0000256" key="5">
    <source>
        <dbReference type="ARBA" id="ARBA00022691"/>
    </source>
</evidence>
<feature type="compositionally biased region" description="Basic and acidic residues" evidence="9">
    <location>
        <begin position="61"/>
        <end position="71"/>
    </location>
</feature>
<name>Q2GQY9_CHAGB</name>
<dbReference type="EMBL" id="CH408035">
    <property type="protein sequence ID" value="EAQ83211.1"/>
    <property type="molecule type" value="Genomic_DNA"/>
</dbReference>
<gene>
    <name evidence="11" type="ORF">CHGG_09615</name>
</gene>
<keyword evidence="12" id="KW-1185">Reference proteome</keyword>
<feature type="region of interest" description="Disordered" evidence="9">
    <location>
        <begin position="47"/>
        <end position="146"/>
    </location>
</feature>
<dbReference type="HOGENOM" id="CLU_034384_0_0_1"/>
<feature type="compositionally biased region" description="Basic residues" evidence="9">
    <location>
        <begin position="127"/>
        <end position="139"/>
    </location>
</feature>
<dbReference type="PANTHER" id="PTHR13563:SF13">
    <property type="entry name" value="TRNA METHYLTRANSFERASE 10 HOMOLOG A"/>
    <property type="match status" value="1"/>
</dbReference>
<evidence type="ECO:0000313" key="11">
    <source>
        <dbReference type="EMBL" id="EAQ83211.1"/>
    </source>
</evidence>
<sequence>MQPPLGQACFHRPSYHLPADTLCPQHMADLEETHHVATDIYMAGLPELTEPGASSSANGKRKADSELDRAAKKNSPPSDNRETTTNEVSSVHNDEADTDAGQPLSKNQLKRLRKQQQWQEYKEDRRSKRKDKRHERQARKRAEKEAKIAEAEAAGIDPATVLQQKEPWKYRPVPVSFIIDCDFEQYMREQELVSLSSQLVRSYAMNRKSKYQASLHFSSWKGKLKDRFETVLKNTHHNWKNVGFHEGDFKEAAKQAGEQMAGPNGGEMLDLIKPNDGDAEANPTVEVEPEGDDIDRSVVYLTSESPFTLDRLEANTSYVIGGIVDKNREKGLCYNRAKEFKVRTAKLPIGEYMAMQSRYVLTTNQVVEIMAKWIECGDWGQAFMEVIPKRKGGTLKGNDSKGSSHAKHRNKNTAAWMDDIAFEELRVEYLGQGKIPKYSSQICEMWRWKAKKDKSPRPEA</sequence>
<evidence type="ECO:0000256" key="2">
    <source>
        <dbReference type="ARBA" id="ARBA00020451"/>
    </source>
</evidence>
<dbReference type="OrthoDB" id="278300at2759"/>
<organism evidence="11 12">
    <name type="scientific">Chaetomium globosum (strain ATCC 6205 / CBS 148.51 / DSM 1962 / NBRC 6347 / NRRL 1970)</name>
    <name type="common">Soil fungus</name>
    <dbReference type="NCBI Taxonomy" id="306901"/>
    <lineage>
        <taxon>Eukaryota</taxon>
        <taxon>Fungi</taxon>
        <taxon>Dikarya</taxon>
        <taxon>Ascomycota</taxon>
        <taxon>Pezizomycotina</taxon>
        <taxon>Sordariomycetes</taxon>
        <taxon>Sordariomycetidae</taxon>
        <taxon>Sordariales</taxon>
        <taxon>Chaetomiaceae</taxon>
        <taxon>Chaetomium</taxon>
    </lineage>
</organism>
<dbReference type="eggNOG" id="KOG2967">
    <property type="taxonomic scope" value="Eukaryota"/>
</dbReference>
<dbReference type="InterPro" id="IPR028564">
    <property type="entry name" value="MT_TRM10-typ"/>
</dbReference>
<comment type="catalytic activity">
    <reaction evidence="8">
        <text>guanosine(9) in tRNA + S-adenosyl-L-methionine = N(1)-methylguanosine(9) in tRNA + S-adenosyl-L-homocysteine + H(+)</text>
        <dbReference type="Rhea" id="RHEA:43156"/>
        <dbReference type="Rhea" id="RHEA-COMP:10367"/>
        <dbReference type="Rhea" id="RHEA-COMP:10368"/>
        <dbReference type="ChEBI" id="CHEBI:15378"/>
        <dbReference type="ChEBI" id="CHEBI:57856"/>
        <dbReference type="ChEBI" id="CHEBI:59789"/>
        <dbReference type="ChEBI" id="CHEBI:73542"/>
        <dbReference type="ChEBI" id="CHEBI:74269"/>
        <dbReference type="EC" id="2.1.1.221"/>
    </reaction>
</comment>
<evidence type="ECO:0000259" key="10">
    <source>
        <dbReference type="PROSITE" id="PS51675"/>
    </source>
</evidence>
<dbReference type="GO" id="GO:0000049">
    <property type="term" value="F:tRNA binding"/>
    <property type="evidence" value="ECO:0007669"/>
    <property type="project" value="TreeGrafter"/>
</dbReference>
<dbReference type="InterPro" id="IPR038459">
    <property type="entry name" value="MT_TRM10-typ_sf"/>
</dbReference>
<reference evidence="12" key="1">
    <citation type="journal article" date="2015" name="Genome Announc.">
        <title>Draft genome sequence of the cellulolytic fungus Chaetomium globosum.</title>
        <authorList>
            <person name="Cuomo C.A."/>
            <person name="Untereiner W.A."/>
            <person name="Ma L.-J."/>
            <person name="Grabherr M."/>
            <person name="Birren B.W."/>
        </authorList>
    </citation>
    <scope>NUCLEOTIDE SEQUENCE [LARGE SCALE GENOMIC DNA]</scope>
    <source>
        <strain evidence="12">ATCC 6205 / CBS 148.51 / DSM 1962 / NBRC 6347 / NRRL 1970</strain>
    </source>
</reference>
<keyword evidence="5" id="KW-0949">S-adenosyl-L-methionine</keyword>
<dbReference type="PROSITE" id="PS51675">
    <property type="entry name" value="SAM_MT_TRM10"/>
    <property type="match status" value="1"/>
</dbReference>
<dbReference type="Gene3D" id="3.40.1280.30">
    <property type="match status" value="1"/>
</dbReference>
<dbReference type="OMA" id="AYCYSAN"/>
<dbReference type="FunCoup" id="Q2GQY9">
    <property type="interactions" value="688"/>
</dbReference>
<dbReference type="GO" id="GO:0002939">
    <property type="term" value="P:tRNA N1-guanine methylation"/>
    <property type="evidence" value="ECO:0007669"/>
    <property type="project" value="TreeGrafter"/>
</dbReference>
<dbReference type="GO" id="GO:0052905">
    <property type="term" value="F:tRNA (guanosine(9)-N1)-methyltransferase activity"/>
    <property type="evidence" value="ECO:0007669"/>
    <property type="project" value="UniProtKB-EC"/>
</dbReference>
<evidence type="ECO:0000256" key="7">
    <source>
        <dbReference type="ARBA" id="ARBA00032166"/>
    </source>
</evidence>
<evidence type="ECO:0000313" key="12">
    <source>
        <dbReference type="Proteomes" id="UP000001056"/>
    </source>
</evidence>
<feature type="domain" description="SAM-dependent MTase TRM10-type" evidence="10">
    <location>
        <begin position="163"/>
        <end position="394"/>
    </location>
</feature>
<evidence type="ECO:0000256" key="8">
    <source>
        <dbReference type="ARBA" id="ARBA00048434"/>
    </source>
</evidence>
<dbReference type="GO" id="GO:0005634">
    <property type="term" value="C:nucleus"/>
    <property type="evidence" value="ECO:0007669"/>
    <property type="project" value="TreeGrafter"/>
</dbReference>
<dbReference type="CDD" id="cd18089">
    <property type="entry name" value="SPOUT_Trm10-like"/>
    <property type="match status" value="1"/>
</dbReference>
<accession>Q2GQY9</accession>
<dbReference type="SMR" id="Q2GQY9"/>
<dbReference type="InParanoid" id="Q2GQY9"/>
<dbReference type="InterPro" id="IPR007356">
    <property type="entry name" value="tRNA_m1G_MeTrfase_euk"/>
</dbReference>
<proteinExistence type="predicted"/>
<evidence type="ECO:0000256" key="1">
    <source>
        <dbReference type="ARBA" id="ARBA00012797"/>
    </source>
</evidence>
<dbReference type="Proteomes" id="UP000001056">
    <property type="component" value="Unassembled WGS sequence"/>
</dbReference>
<evidence type="ECO:0000256" key="4">
    <source>
        <dbReference type="ARBA" id="ARBA00022679"/>
    </source>
</evidence>
<dbReference type="GeneID" id="4396750"/>